<evidence type="ECO:0000313" key="7">
    <source>
        <dbReference type="EMBL" id="TDK32205.1"/>
    </source>
</evidence>
<dbReference type="PANTHER" id="PTHR30532">
    <property type="entry name" value="IRON III DICITRATE-BINDING PERIPLASMIC PROTEIN"/>
    <property type="match status" value="1"/>
</dbReference>
<feature type="domain" description="Fe/B12 periplasmic-binding" evidence="6">
    <location>
        <begin position="31"/>
        <end position="294"/>
    </location>
</feature>
<keyword evidence="5" id="KW-0732">Signal</keyword>
<dbReference type="GO" id="GO:0030288">
    <property type="term" value="C:outer membrane-bounded periplasmic space"/>
    <property type="evidence" value="ECO:0007669"/>
    <property type="project" value="TreeGrafter"/>
</dbReference>
<evidence type="ECO:0000256" key="4">
    <source>
        <dbReference type="ARBA" id="ARBA00022496"/>
    </source>
</evidence>
<dbReference type="InterPro" id="IPR002491">
    <property type="entry name" value="ABC_transptr_periplasmic_BD"/>
</dbReference>
<sequence>MEITRRSFLQYTAAAVLQIPGPVLAEVAGQRIVSLDYGLASTLLSLGITPVGISEQADWNKWIVEPALPPSVVDIGSSYEVDFEVLVQLKPDIILTTPYLDELLPKLQPIAKVLRLEIFTPDSGAVLPAAVAATRKLAVELNRESQAELFLARSDAFFETCRERLSHRPSPSVALVSFMDARHARIYSAPGLFHNTLERIGLRNAWTRQSNFWGFETIGLEELSSIADPEARLIAFDPVPADVLPKLAESPLWQSLPFPRPGHLSVLPPALMFGMVNEAVRFARLVTDLLDQDV</sequence>
<keyword evidence="3" id="KW-0813">Transport</keyword>
<evidence type="ECO:0000256" key="5">
    <source>
        <dbReference type="ARBA" id="ARBA00022729"/>
    </source>
</evidence>
<evidence type="ECO:0000256" key="2">
    <source>
        <dbReference type="ARBA" id="ARBA00008814"/>
    </source>
</evidence>
<protein>
    <submittedName>
        <fullName evidence="7">Iron-siderophore ABC transporter substrate-binding protein</fullName>
    </submittedName>
</protein>
<reference evidence="7 8" key="1">
    <citation type="submission" date="2019-03" db="EMBL/GenBank/DDBJ databases">
        <title>Rhizobium sp. nov., an bacterium isolated from biocrust in Mu Us Desert.</title>
        <authorList>
            <person name="Lixiong L."/>
        </authorList>
    </citation>
    <scope>NUCLEOTIDE SEQUENCE [LARGE SCALE GENOMIC DNA]</scope>
    <source>
        <strain evidence="7 8">SPY-1</strain>
    </source>
</reference>
<dbReference type="EMBL" id="SMTL01000005">
    <property type="protein sequence ID" value="TDK32205.1"/>
    <property type="molecule type" value="Genomic_DNA"/>
</dbReference>
<dbReference type="PRINTS" id="PR01715">
    <property type="entry name" value="FERRIBNDNGPP"/>
</dbReference>
<comment type="similarity">
    <text evidence="2">Belongs to the bacterial solute-binding protein 8 family.</text>
</comment>
<dbReference type="InterPro" id="IPR051313">
    <property type="entry name" value="Bact_iron-sidero_bind"/>
</dbReference>
<dbReference type="OrthoDB" id="8370650at2"/>
<dbReference type="Gene3D" id="3.40.50.1980">
    <property type="entry name" value="Nitrogenase molybdenum iron protein domain"/>
    <property type="match status" value="2"/>
</dbReference>
<dbReference type="GO" id="GO:1901678">
    <property type="term" value="P:iron coordination entity transport"/>
    <property type="evidence" value="ECO:0007669"/>
    <property type="project" value="UniProtKB-ARBA"/>
</dbReference>
<gene>
    <name evidence="7" type="ORF">E2F50_17940</name>
</gene>
<dbReference type="Pfam" id="PF01497">
    <property type="entry name" value="Peripla_BP_2"/>
    <property type="match status" value="1"/>
</dbReference>
<comment type="caution">
    <text evidence="7">The sequence shown here is derived from an EMBL/GenBank/DDBJ whole genome shotgun (WGS) entry which is preliminary data.</text>
</comment>
<organism evidence="7 8">
    <name type="scientific">Rhizobium deserti</name>
    <dbReference type="NCBI Taxonomy" id="2547961"/>
    <lineage>
        <taxon>Bacteria</taxon>
        <taxon>Pseudomonadati</taxon>
        <taxon>Pseudomonadota</taxon>
        <taxon>Alphaproteobacteria</taxon>
        <taxon>Hyphomicrobiales</taxon>
        <taxon>Rhizobiaceae</taxon>
        <taxon>Rhizobium/Agrobacterium group</taxon>
        <taxon>Rhizobium</taxon>
    </lineage>
</organism>
<keyword evidence="4" id="KW-0406">Ion transport</keyword>
<evidence type="ECO:0000259" key="6">
    <source>
        <dbReference type="PROSITE" id="PS50983"/>
    </source>
</evidence>
<evidence type="ECO:0000256" key="1">
    <source>
        <dbReference type="ARBA" id="ARBA00004196"/>
    </source>
</evidence>
<accession>A0A4R5UAZ6</accession>
<keyword evidence="4" id="KW-0410">Iron transport</keyword>
<dbReference type="PANTHER" id="PTHR30532:SF1">
    <property type="entry name" value="IRON(3+)-HYDROXAMATE-BINDING PROTEIN FHUD"/>
    <property type="match status" value="1"/>
</dbReference>
<dbReference type="PROSITE" id="PS50983">
    <property type="entry name" value="FE_B12_PBP"/>
    <property type="match status" value="1"/>
</dbReference>
<keyword evidence="4" id="KW-0408">Iron</keyword>
<dbReference type="CDD" id="cd01146">
    <property type="entry name" value="FhuD"/>
    <property type="match status" value="1"/>
</dbReference>
<proteinExistence type="inferred from homology"/>
<dbReference type="Proteomes" id="UP000295238">
    <property type="component" value="Unassembled WGS sequence"/>
</dbReference>
<comment type="subcellular location">
    <subcellularLocation>
        <location evidence="1">Cell envelope</location>
    </subcellularLocation>
</comment>
<dbReference type="RefSeq" id="WP_133317545.1">
    <property type="nucleotide sequence ID" value="NZ_SMTL01000005.1"/>
</dbReference>
<dbReference type="AlphaFoldDB" id="A0A4R5UAZ6"/>
<evidence type="ECO:0000256" key="3">
    <source>
        <dbReference type="ARBA" id="ARBA00022448"/>
    </source>
</evidence>
<dbReference type="SUPFAM" id="SSF53807">
    <property type="entry name" value="Helical backbone' metal receptor"/>
    <property type="match status" value="1"/>
</dbReference>
<evidence type="ECO:0000313" key="8">
    <source>
        <dbReference type="Proteomes" id="UP000295238"/>
    </source>
</evidence>
<name>A0A4R5UAZ6_9HYPH</name>
<keyword evidence="8" id="KW-1185">Reference proteome</keyword>